<dbReference type="STRING" id="1547922.ISF6_4489"/>
<organism evidence="9 10">
    <name type="scientific">Piscinibacter sakaiensis</name>
    <name type="common">Ideonella sakaiensis</name>
    <dbReference type="NCBI Taxonomy" id="1547922"/>
    <lineage>
        <taxon>Bacteria</taxon>
        <taxon>Pseudomonadati</taxon>
        <taxon>Pseudomonadota</taxon>
        <taxon>Betaproteobacteria</taxon>
        <taxon>Burkholderiales</taxon>
        <taxon>Sphaerotilaceae</taxon>
        <taxon>Piscinibacter</taxon>
    </lineage>
</organism>
<evidence type="ECO:0000313" key="9">
    <source>
        <dbReference type="EMBL" id="GAP34314.1"/>
    </source>
</evidence>
<reference evidence="9 10" key="2">
    <citation type="journal article" date="2016" name="Science">
        <title>A bacterium that degrades and assimilates poly(ethylene terephthalate).</title>
        <authorList>
            <person name="Yoshida S."/>
            <person name="Hiraga K."/>
            <person name="Takehana T."/>
            <person name="Taniguchi I."/>
            <person name="Yamaji H."/>
            <person name="Maeda Y."/>
            <person name="Toyohara K."/>
            <person name="Miyamoto K."/>
            <person name="Kimura Y."/>
            <person name="Oda K."/>
        </authorList>
    </citation>
    <scope>NUCLEOTIDE SEQUENCE [LARGE SCALE GENOMIC DNA]</scope>
    <source>
        <strain evidence="10">NBRC 110686 / TISTR 2288 / 201-F6</strain>
    </source>
</reference>
<feature type="transmembrane region" description="Helical" evidence="7">
    <location>
        <begin position="324"/>
        <end position="346"/>
    </location>
</feature>
<feature type="transmembrane region" description="Helical" evidence="7">
    <location>
        <begin position="94"/>
        <end position="115"/>
    </location>
</feature>
<dbReference type="PROSITE" id="PS50850">
    <property type="entry name" value="MFS"/>
    <property type="match status" value="1"/>
</dbReference>
<dbReference type="PANTHER" id="PTHR43124">
    <property type="entry name" value="PURINE EFFLUX PUMP PBUE"/>
    <property type="match status" value="1"/>
</dbReference>
<dbReference type="InterPro" id="IPR001958">
    <property type="entry name" value="Tet-R_TetA/multi-R_MdtG-like"/>
</dbReference>
<dbReference type="InterPro" id="IPR020846">
    <property type="entry name" value="MFS_dom"/>
</dbReference>
<feature type="transmembrane region" description="Helical" evidence="7">
    <location>
        <begin position="41"/>
        <end position="57"/>
    </location>
</feature>
<evidence type="ECO:0000256" key="7">
    <source>
        <dbReference type="SAM" id="Phobius"/>
    </source>
</evidence>
<feature type="transmembrane region" description="Helical" evidence="7">
    <location>
        <begin position="245"/>
        <end position="267"/>
    </location>
</feature>
<dbReference type="AlphaFoldDB" id="A0A0K8NVL1"/>
<name>A0A0K8NVL1_PISS1</name>
<dbReference type="PANTHER" id="PTHR43124:SF3">
    <property type="entry name" value="CHLORAMPHENICOL EFFLUX PUMP RV0191"/>
    <property type="match status" value="1"/>
</dbReference>
<dbReference type="CDD" id="cd17324">
    <property type="entry name" value="MFS_NepI_like"/>
    <property type="match status" value="1"/>
</dbReference>
<gene>
    <name evidence="9" type="ORF">ISF6_4489</name>
</gene>
<evidence type="ECO:0000313" key="10">
    <source>
        <dbReference type="Proteomes" id="UP000037660"/>
    </source>
</evidence>
<feature type="transmembrane region" description="Helical" evidence="7">
    <location>
        <begin position="206"/>
        <end position="225"/>
    </location>
</feature>
<dbReference type="Proteomes" id="UP000037660">
    <property type="component" value="Unassembled WGS sequence"/>
</dbReference>
<feature type="domain" description="Major facilitator superfamily (MFS) profile" evidence="8">
    <location>
        <begin position="3"/>
        <end position="388"/>
    </location>
</feature>
<evidence type="ECO:0000256" key="1">
    <source>
        <dbReference type="ARBA" id="ARBA00004651"/>
    </source>
</evidence>
<evidence type="ECO:0000256" key="3">
    <source>
        <dbReference type="ARBA" id="ARBA00022692"/>
    </source>
</evidence>
<dbReference type="SUPFAM" id="SSF103473">
    <property type="entry name" value="MFS general substrate transporter"/>
    <property type="match status" value="1"/>
</dbReference>
<protein>
    <recommendedName>
        <fullName evidence="8">Major facilitator superfamily (MFS) profile domain-containing protein</fullName>
    </recommendedName>
</protein>
<dbReference type="GO" id="GO:0005886">
    <property type="term" value="C:plasma membrane"/>
    <property type="evidence" value="ECO:0007669"/>
    <property type="project" value="UniProtKB-SubCell"/>
</dbReference>
<proteinExistence type="predicted"/>
<dbReference type="PRINTS" id="PR01035">
    <property type="entry name" value="TCRTETA"/>
</dbReference>
<feature type="transmembrane region" description="Helical" evidence="7">
    <location>
        <begin position="157"/>
        <end position="176"/>
    </location>
</feature>
<dbReference type="InterPro" id="IPR050189">
    <property type="entry name" value="MFS_Efflux_Transporters"/>
</dbReference>
<feature type="transmembrane region" description="Helical" evidence="7">
    <location>
        <begin position="358"/>
        <end position="379"/>
    </location>
</feature>
<feature type="transmembrane region" description="Helical" evidence="7">
    <location>
        <begin position="299"/>
        <end position="317"/>
    </location>
</feature>
<feature type="region of interest" description="Disordered" evidence="6">
    <location>
        <begin position="387"/>
        <end position="434"/>
    </location>
</feature>
<evidence type="ECO:0000256" key="5">
    <source>
        <dbReference type="ARBA" id="ARBA00023136"/>
    </source>
</evidence>
<keyword evidence="10" id="KW-1185">Reference proteome</keyword>
<evidence type="ECO:0000259" key="8">
    <source>
        <dbReference type="PROSITE" id="PS50850"/>
    </source>
</evidence>
<reference evidence="10" key="1">
    <citation type="submission" date="2015-07" db="EMBL/GenBank/DDBJ databases">
        <title>Discovery of a poly(ethylene terephthalate assimilation.</title>
        <authorList>
            <person name="Yoshida S."/>
            <person name="Hiraga K."/>
            <person name="Takehana T."/>
            <person name="Taniguchi I."/>
            <person name="Yamaji H."/>
            <person name="Maeda Y."/>
            <person name="Toyohara K."/>
            <person name="Miyamoto K."/>
            <person name="Kimura Y."/>
            <person name="Oda K."/>
        </authorList>
    </citation>
    <scope>NUCLEOTIDE SEQUENCE [LARGE SCALE GENOMIC DNA]</scope>
    <source>
        <strain evidence="10">NBRC 110686 / TISTR 2288 / 201-F6</strain>
    </source>
</reference>
<evidence type="ECO:0000256" key="2">
    <source>
        <dbReference type="ARBA" id="ARBA00022475"/>
    </source>
</evidence>
<dbReference type="InterPro" id="IPR036259">
    <property type="entry name" value="MFS_trans_sf"/>
</dbReference>
<dbReference type="GO" id="GO:0022857">
    <property type="term" value="F:transmembrane transporter activity"/>
    <property type="evidence" value="ECO:0007669"/>
    <property type="project" value="InterPro"/>
</dbReference>
<dbReference type="Pfam" id="PF07690">
    <property type="entry name" value="MFS_1"/>
    <property type="match status" value="2"/>
</dbReference>
<keyword evidence="3 7" id="KW-0812">Transmembrane</keyword>
<dbReference type="EMBL" id="BBYR01000007">
    <property type="protein sequence ID" value="GAP34314.1"/>
    <property type="molecule type" value="Genomic_DNA"/>
</dbReference>
<feature type="transmembrane region" description="Helical" evidence="7">
    <location>
        <begin position="127"/>
        <end position="145"/>
    </location>
</feature>
<comment type="subcellular location">
    <subcellularLocation>
        <location evidence="1">Cell membrane</location>
        <topology evidence="1">Multi-pass membrane protein</topology>
    </subcellularLocation>
</comment>
<dbReference type="OrthoDB" id="9814303at2"/>
<accession>A0A0K8NVL1</accession>
<evidence type="ECO:0000256" key="4">
    <source>
        <dbReference type="ARBA" id="ARBA00022989"/>
    </source>
</evidence>
<dbReference type="InterPro" id="IPR011701">
    <property type="entry name" value="MFS"/>
</dbReference>
<comment type="caution">
    <text evidence="9">The sequence shown here is derived from an EMBL/GenBank/DDBJ whole genome shotgun (WGS) entry which is preliminary data.</text>
</comment>
<feature type="transmembrane region" description="Helical" evidence="7">
    <location>
        <begin position="274"/>
        <end position="293"/>
    </location>
</feature>
<feature type="compositionally biased region" description="Low complexity" evidence="6">
    <location>
        <begin position="422"/>
        <end position="434"/>
    </location>
</feature>
<feature type="compositionally biased region" description="Basic residues" evidence="6">
    <location>
        <begin position="400"/>
        <end position="421"/>
    </location>
</feature>
<keyword evidence="2" id="KW-1003">Cell membrane</keyword>
<evidence type="ECO:0000256" key="6">
    <source>
        <dbReference type="SAM" id="MobiDB-lite"/>
    </source>
</evidence>
<sequence>MPLFAILAVCAFASSFALRIFDPLTLPLAAAFARPTPQVALLTTIYAFSYAASQPLIGPLGDRFGRLRCIRWCCVGLAACLLVSAVAPSFEVLLVARAASGVFGGGLVPVVLAALGDAYEGPRRQIAIGRMLVATIGGQLLGALVSGQVNAWLGWRAAVWAATTVTGAAVVLACAVPGRPHHAQPVSEGGVLQSLRAVLRDPRSPWLFGCVLVEGALFFGMFPYLGEWFAALDERTGLDALARRAGIAIAAFGCGGVLYALIVPVLVRRLGMTRMCTTATAIAFATFAALAFAPGWGWTLLPLAVLGLAFTMVHNSLQTRATELATAARGSAMALFASALFLGQALGPPVFAALKHALGWPGVFAAHALAVCALAVVVLRRVVAPPPSPRPAGRAPGGPRLRRPRRAPAARGRARPARRSAARAGAPAGPAAGW</sequence>
<dbReference type="Gene3D" id="1.20.1250.20">
    <property type="entry name" value="MFS general substrate transporter like domains"/>
    <property type="match status" value="1"/>
</dbReference>
<keyword evidence="5 7" id="KW-0472">Membrane</keyword>
<feature type="transmembrane region" description="Helical" evidence="7">
    <location>
        <begin position="69"/>
        <end position="88"/>
    </location>
</feature>
<keyword evidence="4 7" id="KW-1133">Transmembrane helix</keyword>